<dbReference type="Proteomes" id="UP000032604">
    <property type="component" value="Chromosome"/>
</dbReference>
<dbReference type="HOGENOM" id="CLU_2895914_0_0_11"/>
<name>A0A0D5CK54_9MICO</name>
<organism evidence="2 4">
    <name type="scientific">Clavibacter michiganensis subsp. insidiosus</name>
    <dbReference type="NCBI Taxonomy" id="33014"/>
    <lineage>
        <taxon>Bacteria</taxon>
        <taxon>Bacillati</taxon>
        <taxon>Actinomycetota</taxon>
        <taxon>Actinomycetes</taxon>
        <taxon>Micrococcales</taxon>
        <taxon>Microbacteriaceae</taxon>
        <taxon>Clavibacter</taxon>
    </lineage>
</organism>
<accession>A0A0D5CK54</accession>
<proteinExistence type="predicted"/>
<gene>
    <name evidence="3" type="ORF">DZF93_06130</name>
    <name evidence="2" type="ORF">VO01_13670</name>
</gene>
<dbReference type="EMBL" id="CP011043">
    <property type="protein sequence ID" value="AJW80031.1"/>
    <property type="molecule type" value="Genomic_DNA"/>
</dbReference>
<dbReference type="Proteomes" id="UP000266634">
    <property type="component" value="Unassembled WGS sequence"/>
</dbReference>
<evidence type="ECO:0000313" key="2">
    <source>
        <dbReference type="EMBL" id="AJW80031.1"/>
    </source>
</evidence>
<keyword evidence="1" id="KW-0812">Transmembrane</keyword>
<dbReference type="PATRIC" id="fig|33014.5.peg.2819"/>
<keyword evidence="1" id="KW-1133">Transmembrane helix</keyword>
<protein>
    <submittedName>
        <fullName evidence="2">Uncharacterized protein</fullName>
    </submittedName>
</protein>
<evidence type="ECO:0000313" key="5">
    <source>
        <dbReference type="Proteomes" id="UP000266634"/>
    </source>
</evidence>
<feature type="transmembrane region" description="Helical" evidence="1">
    <location>
        <begin position="31"/>
        <end position="47"/>
    </location>
</feature>
<dbReference type="AlphaFoldDB" id="A0A0D5CK54"/>
<evidence type="ECO:0000256" key="1">
    <source>
        <dbReference type="SAM" id="Phobius"/>
    </source>
</evidence>
<dbReference type="EMBL" id="QWEA01000170">
    <property type="protein sequence ID" value="RIJ43553.1"/>
    <property type="molecule type" value="Genomic_DNA"/>
</dbReference>
<keyword evidence="1" id="KW-0472">Membrane</keyword>
<evidence type="ECO:0000313" key="3">
    <source>
        <dbReference type="EMBL" id="RIJ43553.1"/>
    </source>
</evidence>
<reference evidence="3 5" key="2">
    <citation type="submission" date="2018-08" db="EMBL/GenBank/DDBJ databases">
        <title>Genome Sequence of Clavibacter michiganensis Subspecies type strains, and the Atypical Peach-Colored Strains Isolated from Tomato.</title>
        <authorList>
            <person name="Osdaghi E."/>
            <person name="Portier P."/>
            <person name="Briand M."/>
            <person name="Jacques M.-A."/>
        </authorList>
    </citation>
    <scope>NUCLEOTIDE SEQUENCE [LARGE SCALE GENOMIC DNA]</scope>
    <source>
        <strain evidence="3 5">CFBP 6488</strain>
    </source>
</reference>
<feature type="transmembrane region" description="Helical" evidence="1">
    <location>
        <begin position="7"/>
        <end position="25"/>
    </location>
</feature>
<dbReference type="KEGG" id="cmh:VO01_13670"/>
<evidence type="ECO:0000313" key="4">
    <source>
        <dbReference type="Proteomes" id="UP000032604"/>
    </source>
</evidence>
<sequence length="62" mass="6698">MARNLRAAIATAFAFLISTVVFMLLGGHVDALTLSVIAAVCTSAALIRRWTRNRTRANQPPT</sequence>
<reference evidence="2 4" key="1">
    <citation type="journal article" date="2015" name="Genome Announc.">
        <title>Complete Genome Sequence of Clavibacter michiganensis subsp. insidiosus R1-1 Using PacBio Single-Molecule Real-Time Technology.</title>
        <authorList>
            <person name="Lu Y."/>
            <person name="Samac D.A."/>
            <person name="Glazebrook J."/>
            <person name="Ishimaru C.A."/>
        </authorList>
    </citation>
    <scope>NUCLEOTIDE SEQUENCE [LARGE SCALE GENOMIC DNA]</scope>
    <source>
        <strain evidence="2 4">R1-1</strain>
    </source>
</reference>